<accession>A0A517RMN9</accession>
<evidence type="ECO:0000313" key="2">
    <source>
        <dbReference type="Proteomes" id="UP000317171"/>
    </source>
</evidence>
<organism evidence="1 2">
    <name type="scientific">Gimesia alba</name>
    <dbReference type="NCBI Taxonomy" id="2527973"/>
    <lineage>
        <taxon>Bacteria</taxon>
        <taxon>Pseudomonadati</taxon>
        <taxon>Planctomycetota</taxon>
        <taxon>Planctomycetia</taxon>
        <taxon>Planctomycetales</taxon>
        <taxon>Planctomycetaceae</taxon>
        <taxon>Gimesia</taxon>
    </lineage>
</organism>
<sequence>MLLAMMAYVWVLYYPQALFQHSLTHRNITVYSETKIDSRWKNVIDQSLSLIQDSELIETQPKINVFLVANSKYRRLESLLARPVLAKASQNNVFLNGDIYLNRIRIRGPVLEMHLIRTLAHEMTHCLENARYGMSSTALDWKREGYAEYISHLRDRTAPDYRLSTLLEQYESHIADSGSSSEWMKISDGVLVPPLYVRWRLLVEYLMDVKGMSYDQIRTTSVSDAEVYYELRQMIKQKNGK</sequence>
<proteinExistence type="predicted"/>
<dbReference type="KEGG" id="gaz:Pan241w_52000"/>
<evidence type="ECO:0000313" key="1">
    <source>
        <dbReference type="EMBL" id="QDT45082.1"/>
    </source>
</evidence>
<dbReference type="EMBL" id="CP036269">
    <property type="protein sequence ID" value="QDT45082.1"/>
    <property type="molecule type" value="Genomic_DNA"/>
</dbReference>
<reference evidence="1 2" key="1">
    <citation type="submission" date="2019-02" db="EMBL/GenBank/DDBJ databases">
        <title>Deep-cultivation of Planctomycetes and their phenomic and genomic characterization uncovers novel biology.</title>
        <authorList>
            <person name="Wiegand S."/>
            <person name="Jogler M."/>
            <person name="Boedeker C."/>
            <person name="Pinto D."/>
            <person name="Vollmers J."/>
            <person name="Rivas-Marin E."/>
            <person name="Kohn T."/>
            <person name="Peeters S.H."/>
            <person name="Heuer A."/>
            <person name="Rast P."/>
            <person name="Oberbeckmann S."/>
            <person name="Bunk B."/>
            <person name="Jeske O."/>
            <person name="Meyerdierks A."/>
            <person name="Storesund J.E."/>
            <person name="Kallscheuer N."/>
            <person name="Luecker S."/>
            <person name="Lage O.M."/>
            <person name="Pohl T."/>
            <person name="Merkel B.J."/>
            <person name="Hornburger P."/>
            <person name="Mueller R.-W."/>
            <person name="Bruemmer F."/>
            <person name="Labrenz M."/>
            <person name="Spormann A.M."/>
            <person name="Op den Camp H."/>
            <person name="Overmann J."/>
            <person name="Amann R."/>
            <person name="Jetten M.S.M."/>
            <person name="Mascher T."/>
            <person name="Medema M.H."/>
            <person name="Devos D.P."/>
            <person name="Kaster A.-K."/>
            <person name="Ovreas L."/>
            <person name="Rohde M."/>
            <person name="Galperin M.Y."/>
            <person name="Jogler C."/>
        </authorList>
    </citation>
    <scope>NUCLEOTIDE SEQUENCE [LARGE SCALE GENOMIC DNA]</scope>
    <source>
        <strain evidence="1 2">Pan241w</strain>
    </source>
</reference>
<evidence type="ECO:0008006" key="3">
    <source>
        <dbReference type="Google" id="ProtNLM"/>
    </source>
</evidence>
<name>A0A517RMN9_9PLAN</name>
<dbReference type="AlphaFoldDB" id="A0A517RMN9"/>
<dbReference type="Proteomes" id="UP000317171">
    <property type="component" value="Chromosome"/>
</dbReference>
<keyword evidence="2" id="KW-1185">Reference proteome</keyword>
<gene>
    <name evidence="1" type="ORF">Pan241w_52000</name>
</gene>
<protein>
    <recommendedName>
        <fullName evidence="3">Peptidase MA-like domain-containing protein</fullName>
    </recommendedName>
</protein>